<dbReference type="Pfam" id="PF00392">
    <property type="entry name" value="GntR"/>
    <property type="match status" value="1"/>
</dbReference>
<dbReference type="InterPro" id="IPR036388">
    <property type="entry name" value="WH-like_DNA-bd_sf"/>
</dbReference>
<dbReference type="GO" id="GO:0003700">
    <property type="term" value="F:DNA-binding transcription factor activity"/>
    <property type="evidence" value="ECO:0007669"/>
    <property type="project" value="InterPro"/>
</dbReference>
<keyword evidence="1" id="KW-0805">Transcription regulation</keyword>
<keyword evidence="2" id="KW-0238">DNA-binding</keyword>
<dbReference type="SUPFAM" id="SSF46785">
    <property type="entry name" value="Winged helix' DNA-binding domain"/>
    <property type="match status" value="1"/>
</dbReference>
<dbReference type="InterPro" id="IPR036390">
    <property type="entry name" value="WH_DNA-bd_sf"/>
</dbReference>
<sequence length="268" mass="28888">MTRKKRAAVTTTPAKGIPIAAGGSVLRPLKAAEVVARDVVRDITAKGLQPGDCLPSEAQMLQTYGVSRESLREGLRLLEVQGMISIRRGPGGGPIVGTVDSANLGRMEALFYHLAGATYDELFEAWLFAESTLARLAATNPDAALREQVMEPYLSGDVEDAEHEDLEVYLSGHEGFHGAVSGLTGNRVFQLTFRAYGQVVAHHLSTVGDVHVRKLHRKLADDHLKLAQAIVDGNGDLASTLMHDHLSEVIAITRRELGSLLEGPVGWL</sequence>
<dbReference type="PROSITE" id="PS50949">
    <property type="entry name" value="HTH_GNTR"/>
    <property type="match status" value="1"/>
</dbReference>
<reference evidence="6" key="1">
    <citation type="submission" date="2015-01" db="EMBL/GenBank/DDBJ databases">
        <title>Draft genome sequence of Rhodococcus pyridinivorans strain KG-16, a hydrocarbon-degrading bacterium.</title>
        <authorList>
            <person name="Aggarwal R.K."/>
            <person name="Dawar C."/>
        </authorList>
    </citation>
    <scope>NUCLEOTIDE SEQUENCE [LARGE SCALE GENOMIC DNA]</scope>
    <source>
        <strain evidence="6">KG-16</strain>
    </source>
</reference>
<evidence type="ECO:0000256" key="1">
    <source>
        <dbReference type="ARBA" id="ARBA00023015"/>
    </source>
</evidence>
<evidence type="ECO:0000256" key="3">
    <source>
        <dbReference type="ARBA" id="ARBA00023163"/>
    </source>
</evidence>
<dbReference type="Pfam" id="PF07729">
    <property type="entry name" value="FCD"/>
    <property type="match status" value="1"/>
</dbReference>
<dbReference type="InterPro" id="IPR011711">
    <property type="entry name" value="GntR_C"/>
</dbReference>
<dbReference type="InterPro" id="IPR000524">
    <property type="entry name" value="Tscrpt_reg_HTH_GntR"/>
</dbReference>
<dbReference type="CDD" id="cd07377">
    <property type="entry name" value="WHTH_GntR"/>
    <property type="match status" value="1"/>
</dbReference>
<reference evidence="5 6" key="2">
    <citation type="journal article" date="2016" name="Genome Announc.">
        <title>Draft Genome Sequence of a Versatile Hydrocarbon-Degrading Bacterium, Rhodococcus pyridinivorans Strain KG-16, Collected from Oil Fields in India.</title>
        <authorList>
            <person name="Aggarwal R.K."/>
            <person name="Dawar C."/>
            <person name="Phanindranath R."/>
            <person name="Mutnuri L."/>
            <person name="Dayal A.M."/>
        </authorList>
    </citation>
    <scope>NUCLEOTIDE SEQUENCE [LARGE SCALE GENOMIC DNA]</scope>
    <source>
        <strain evidence="5 6">KG-16</strain>
    </source>
</reference>
<evidence type="ECO:0000313" key="6">
    <source>
        <dbReference type="Proteomes" id="UP000053060"/>
    </source>
</evidence>
<dbReference type="GO" id="GO:0003677">
    <property type="term" value="F:DNA binding"/>
    <property type="evidence" value="ECO:0007669"/>
    <property type="project" value="UniProtKB-KW"/>
</dbReference>
<dbReference type="PATRIC" id="fig|1441730.3.peg.5419"/>
<dbReference type="Gene3D" id="1.10.10.10">
    <property type="entry name" value="Winged helix-like DNA-binding domain superfamily/Winged helix DNA-binding domain"/>
    <property type="match status" value="1"/>
</dbReference>
<name>A0A0V9UCZ1_9NOCA</name>
<dbReference type="SMART" id="SM00895">
    <property type="entry name" value="FCD"/>
    <property type="match status" value="1"/>
</dbReference>
<dbReference type="SMART" id="SM00345">
    <property type="entry name" value="HTH_GNTR"/>
    <property type="match status" value="1"/>
</dbReference>
<dbReference type="Gene3D" id="1.20.120.530">
    <property type="entry name" value="GntR ligand-binding domain-like"/>
    <property type="match status" value="1"/>
</dbReference>
<dbReference type="PANTHER" id="PTHR43537">
    <property type="entry name" value="TRANSCRIPTIONAL REGULATOR, GNTR FAMILY"/>
    <property type="match status" value="1"/>
</dbReference>
<comment type="caution">
    <text evidence="5">The sequence shown here is derived from an EMBL/GenBank/DDBJ whole genome shotgun (WGS) entry which is preliminary data.</text>
</comment>
<dbReference type="PANTHER" id="PTHR43537:SF5">
    <property type="entry name" value="UXU OPERON TRANSCRIPTIONAL REGULATOR"/>
    <property type="match status" value="1"/>
</dbReference>
<evidence type="ECO:0000313" key="5">
    <source>
        <dbReference type="EMBL" id="KSZ55998.1"/>
    </source>
</evidence>
<organism evidence="5 6">
    <name type="scientific">Rhodococcus pyridinivorans KG-16</name>
    <dbReference type="NCBI Taxonomy" id="1441730"/>
    <lineage>
        <taxon>Bacteria</taxon>
        <taxon>Bacillati</taxon>
        <taxon>Actinomycetota</taxon>
        <taxon>Actinomycetes</taxon>
        <taxon>Mycobacteriales</taxon>
        <taxon>Nocardiaceae</taxon>
        <taxon>Rhodococcus</taxon>
    </lineage>
</organism>
<protein>
    <submittedName>
        <fullName evidence="5">GntR family transcriptional regulator</fullName>
    </submittedName>
</protein>
<accession>A0A0V9UCZ1</accession>
<evidence type="ECO:0000259" key="4">
    <source>
        <dbReference type="PROSITE" id="PS50949"/>
    </source>
</evidence>
<dbReference type="PRINTS" id="PR00035">
    <property type="entry name" value="HTHGNTR"/>
</dbReference>
<dbReference type="SUPFAM" id="SSF48008">
    <property type="entry name" value="GntR ligand-binding domain-like"/>
    <property type="match status" value="1"/>
</dbReference>
<dbReference type="AlphaFoldDB" id="A0A0V9UCZ1"/>
<dbReference type="InterPro" id="IPR008920">
    <property type="entry name" value="TF_FadR/GntR_C"/>
</dbReference>
<gene>
    <name evidence="5" type="ORF">Z045_25660</name>
</gene>
<proteinExistence type="predicted"/>
<dbReference type="Proteomes" id="UP000053060">
    <property type="component" value="Unassembled WGS sequence"/>
</dbReference>
<feature type="domain" description="HTH gntR-type" evidence="4">
    <location>
        <begin position="29"/>
        <end position="99"/>
    </location>
</feature>
<evidence type="ECO:0000256" key="2">
    <source>
        <dbReference type="ARBA" id="ARBA00023125"/>
    </source>
</evidence>
<dbReference type="EMBL" id="AZXY01000029">
    <property type="protein sequence ID" value="KSZ55998.1"/>
    <property type="molecule type" value="Genomic_DNA"/>
</dbReference>
<keyword evidence="3" id="KW-0804">Transcription</keyword>